<dbReference type="OrthoDB" id="9887957at2"/>
<reference evidence="2 3" key="1">
    <citation type="submission" date="2017-03" db="EMBL/GenBank/DDBJ databases">
        <title>Complete Genome Sequence of a natural compounds producer, Streptomyces violaceus S21.</title>
        <authorList>
            <person name="Zhong C."/>
            <person name="Zhao Z."/>
            <person name="Fu J."/>
            <person name="Zong G."/>
            <person name="Qin R."/>
            <person name="Cao G."/>
        </authorList>
    </citation>
    <scope>NUCLEOTIDE SEQUENCE [LARGE SCALE GENOMIC DNA]</scope>
    <source>
        <strain evidence="2 3">S21</strain>
    </source>
</reference>
<feature type="transmembrane region" description="Helical" evidence="1">
    <location>
        <begin position="72"/>
        <end position="92"/>
    </location>
</feature>
<dbReference type="AlphaFoldDB" id="A0A1V0UCC8"/>
<proteinExistence type="predicted"/>
<accession>A0A1V0UCC8</accession>
<evidence type="ECO:0000313" key="3">
    <source>
        <dbReference type="Proteomes" id="UP000192445"/>
    </source>
</evidence>
<dbReference type="EMBL" id="CP020570">
    <property type="protein sequence ID" value="ARF62884.1"/>
    <property type="molecule type" value="Genomic_DNA"/>
</dbReference>
<gene>
    <name evidence="2" type="ORF">B1H20_16925</name>
</gene>
<dbReference type="KEGG" id="svu:B1H20_16925"/>
<keyword evidence="1" id="KW-0472">Membrane</keyword>
<evidence type="ECO:0000256" key="1">
    <source>
        <dbReference type="SAM" id="Phobius"/>
    </source>
</evidence>
<feature type="transmembrane region" description="Helical" evidence="1">
    <location>
        <begin position="12"/>
        <end position="34"/>
    </location>
</feature>
<keyword evidence="1" id="KW-1133">Transmembrane helix</keyword>
<name>A0A1V0UCC8_STRVN</name>
<dbReference type="RefSeq" id="WP_083192823.1">
    <property type="nucleotide sequence ID" value="NZ_CP020570.1"/>
</dbReference>
<dbReference type="Proteomes" id="UP000192445">
    <property type="component" value="Chromosome"/>
</dbReference>
<evidence type="ECO:0000313" key="2">
    <source>
        <dbReference type="EMBL" id="ARF62884.1"/>
    </source>
</evidence>
<dbReference type="STRING" id="1935.B1H20_16925"/>
<sequence>MSDFEDETKGHLSGLIAHAYADLIVVCAGLPISITLPAPSGQEIVLSDAIPAVRRAMILIEEQPLPEAPKDMFVAACCYWLAAVDIFTLLVVNGFHTARALSAATVLNDADKKLAEITTWLADRWLEENDK</sequence>
<organism evidence="2 3">
    <name type="scientific">Streptomyces violaceoruber</name>
    <dbReference type="NCBI Taxonomy" id="1935"/>
    <lineage>
        <taxon>Bacteria</taxon>
        <taxon>Bacillati</taxon>
        <taxon>Actinomycetota</taxon>
        <taxon>Actinomycetes</taxon>
        <taxon>Kitasatosporales</taxon>
        <taxon>Streptomycetaceae</taxon>
        <taxon>Streptomyces</taxon>
        <taxon>Streptomyces violaceoruber group</taxon>
    </lineage>
</organism>
<keyword evidence="1" id="KW-0812">Transmembrane</keyword>
<protein>
    <submittedName>
        <fullName evidence="2">Uncharacterized protein</fullName>
    </submittedName>
</protein>